<reference evidence="1 2" key="1">
    <citation type="submission" date="2021-01" db="EMBL/GenBank/DDBJ databases">
        <title>Whole genome shotgun sequence of Verrucosispora lutea NBRC 106530.</title>
        <authorList>
            <person name="Komaki H."/>
            <person name="Tamura T."/>
        </authorList>
    </citation>
    <scope>NUCLEOTIDE SEQUENCE [LARGE SCALE GENOMIC DNA]</scope>
    <source>
        <strain evidence="1 2">NBRC 106530</strain>
    </source>
</reference>
<dbReference type="RefSeq" id="WP_204004379.1">
    <property type="nucleotide sequence ID" value="NZ_BOPB01000036.1"/>
</dbReference>
<dbReference type="Proteomes" id="UP000643165">
    <property type="component" value="Unassembled WGS sequence"/>
</dbReference>
<name>A0ABQ4J326_9ACTN</name>
<organism evidence="1 2">
    <name type="scientific">Micromonospora lutea</name>
    <dbReference type="NCBI Taxonomy" id="419825"/>
    <lineage>
        <taxon>Bacteria</taxon>
        <taxon>Bacillati</taxon>
        <taxon>Actinomycetota</taxon>
        <taxon>Actinomycetes</taxon>
        <taxon>Micromonosporales</taxon>
        <taxon>Micromonosporaceae</taxon>
        <taxon>Micromonospora</taxon>
    </lineage>
</organism>
<accession>A0ABQ4J326</accession>
<evidence type="ECO:0000313" key="2">
    <source>
        <dbReference type="Proteomes" id="UP000643165"/>
    </source>
</evidence>
<dbReference type="Gene3D" id="1.10.1780.10">
    <property type="entry name" value="Clp, N-terminal domain"/>
    <property type="match status" value="2"/>
</dbReference>
<dbReference type="EMBL" id="BOPB01000036">
    <property type="protein sequence ID" value="GIJ24578.1"/>
    <property type="molecule type" value="Genomic_DNA"/>
</dbReference>
<comment type="caution">
    <text evidence="1">The sequence shown here is derived from an EMBL/GenBank/DDBJ whole genome shotgun (WGS) entry which is preliminary data.</text>
</comment>
<gene>
    <name evidence="1" type="ORF">Vlu01_52020</name>
</gene>
<dbReference type="SUPFAM" id="SSF81923">
    <property type="entry name" value="Double Clp-N motif"/>
    <property type="match status" value="1"/>
</dbReference>
<evidence type="ECO:0008006" key="3">
    <source>
        <dbReference type="Google" id="ProtNLM"/>
    </source>
</evidence>
<protein>
    <recommendedName>
        <fullName evidence="3">Clp amino terminal domain-containing protein, pathogenicity island component</fullName>
    </recommendedName>
</protein>
<proteinExistence type="predicted"/>
<sequence length="383" mass="41752">MSIVMGGGVYSVLRRAAREAVRLKKTTIGVDDVLFGMLGRHPLLRSVIPVRPQQPPRRRRSEASNVLTGDVELSGELTLEVVRAMREAYWRSFGWPGPARDRFAEALGWEAPAVAVLRLAAHLAVRRRAPYVGSPHVLEALLEDPGRHAHEYLVSDQIVPGRLDAVVARLWPQGDREPPRPGLAGPLQEVGVIAREPGRKTGRLKRGLVLSVARLFAETTPALNWLELEAVAETVRLGHDRTSPAHLMMGVLVLEEEMQAGDLRPVSPSDAANEMLLGRLGVTRQDAALRVAKASYGTELAESRPKRSWQTERNNPPWTAAAARIAERARELANLGARMPAGSAHLVYAAVSDSDDTGRELLADLGVDPRAVRDLAAARLGLN</sequence>
<keyword evidence="2" id="KW-1185">Reference proteome</keyword>
<dbReference type="InterPro" id="IPR036628">
    <property type="entry name" value="Clp_N_dom_sf"/>
</dbReference>
<evidence type="ECO:0000313" key="1">
    <source>
        <dbReference type="EMBL" id="GIJ24578.1"/>
    </source>
</evidence>